<evidence type="ECO:0008006" key="4">
    <source>
        <dbReference type="Google" id="ProtNLM"/>
    </source>
</evidence>
<organism evidence="2 3">
    <name type="scientific">Chryseobacterium taiwanense</name>
    <dbReference type="NCBI Taxonomy" id="363331"/>
    <lineage>
        <taxon>Bacteria</taxon>
        <taxon>Pseudomonadati</taxon>
        <taxon>Bacteroidota</taxon>
        <taxon>Flavobacteriia</taxon>
        <taxon>Flavobacteriales</taxon>
        <taxon>Weeksellaceae</taxon>
        <taxon>Chryseobacterium group</taxon>
        <taxon>Chryseobacterium</taxon>
    </lineage>
</organism>
<reference evidence="2 3" key="1">
    <citation type="submission" date="2014-12" db="EMBL/GenBank/DDBJ databases">
        <title>Genome sequencing of Chryseobacterium taiwanense TPW19.</title>
        <authorList>
            <person name="Tan P.W."/>
            <person name="Chan K.-G."/>
        </authorList>
    </citation>
    <scope>NUCLEOTIDE SEQUENCE [LARGE SCALE GENOMIC DNA]</scope>
    <source>
        <strain evidence="2 3">TPW19</strain>
    </source>
</reference>
<comment type="caution">
    <text evidence="2">The sequence shown here is derived from an EMBL/GenBank/DDBJ whole genome shotgun (WGS) entry which is preliminary data.</text>
</comment>
<keyword evidence="1" id="KW-0472">Membrane</keyword>
<proteinExistence type="predicted"/>
<dbReference type="AlphaFoldDB" id="A0A0B4DDL8"/>
<accession>A0A0B4DDL8</accession>
<evidence type="ECO:0000256" key="1">
    <source>
        <dbReference type="SAM" id="Phobius"/>
    </source>
</evidence>
<dbReference type="OrthoDB" id="1274380at2"/>
<feature type="transmembrane region" description="Helical" evidence="1">
    <location>
        <begin position="174"/>
        <end position="207"/>
    </location>
</feature>
<feature type="transmembrane region" description="Helical" evidence="1">
    <location>
        <begin position="120"/>
        <end position="141"/>
    </location>
</feature>
<dbReference type="Proteomes" id="UP000031167">
    <property type="component" value="Unassembled WGS sequence"/>
</dbReference>
<feature type="transmembrane region" description="Helical" evidence="1">
    <location>
        <begin position="83"/>
        <end position="108"/>
    </location>
</feature>
<keyword evidence="3" id="KW-1185">Reference proteome</keyword>
<evidence type="ECO:0000313" key="3">
    <source>
        <dbReference type="Proteomes" id="UP000031167"/>
    </source>
</evidence>
<keyword evidence="1" id="KW-0812">Transmembrane</keyword>
<protein>
    <recommendedName>
        <fullName evidence="4">Glycerophosphoryl diester phosphodiesterase membrane domain-containing protein</fullName>
    </recommendedName>
</protein>
<name>A0A0B4DDL8_9FLAO</name>
<feature type="transmembrane region" description="Helical" evidence="1">
    <location>
        <begin position="33"/>
        <end position="57"/>
    </location>
</feature>
<gene>
    <name evidence="2" type="ORF">RM51_13100</name>
</gene>
<dbReference type="EMBL" id="JWTA01000010">
    <property type="protein sequence ID" value="KIC62460.1"/>
    <property type="molecule type" value="Genomic_DNA"/>
</dbReference>
<dbReference type="STRING" id="363331.RM51_13100"/>
<evidence type="ECO:0000313" key="2">
    <source>
        <dbReference type="EMBL" id="KIC62460.1"/>
    </source>
</evidence>
<keyword evidence="1" id="KW-1133">Transmembrane helix</keyword>
<sequence>MKINLVPKPINFKFGEYINKGIELLKKDFGNVFVGFLMCFIMSIIPFCGLLAAGNFYKYLRKLNRNQLTSAGEIFDFKDFMPYFILQLIIIAGVIVLYIPIMILAVLAGLTSGGNGEPSAGVMIFMFPYMFLMIVALYYFLLRGFYIIPLISFKGITDIKTVWNISTAMTKGNLWSILLFAIVVGILSQIGILACGIGIFITIPFMYAANYFAYEDAIQQIEYDEITEIGSKNEF</sequence>
<dbReference type="RefSeq" id="WP_039370252.1">
    <property type="nucleotide sequence ID" value="NZ_JWTA01000010.1"/>
</dbReference>